<feature type="signal peptide" evidence="1">
    <location>
        <begin position="1"/>
        <end position="24"/>
    </location>
</feature>
<organism evidence="2 3">
    <name type="scientific">Massilia aerilata</name>
    <dbReference type="NCBI Taxonomy" id="453817"/>
    <lineage>
        <taxon>Bacteria</taxon>
        <taxon>Pseudomonadati</taxon>
        <taxon>Pseudomonadota</taxon>
        <taxon>Betaproteobacteria</taxon>
        <taxon>Burkholderiales</taxon>
        <taxon>Oxalobacteraceae</taxon>
        <taxon>Telluria group</taxon>
        <taxon>Massilia</taxon>
    </lineage>
</organism>
<proteinExistence type="predicted"/>
<dbReference type="Proteomes" id="UP001596086">
    <property type="component" value="Unassembled WGS sequence"/>
</dbReference>
<evidence type="ECO:0008006" key="4">
    <source>
        <dbReference type="Google" id="ProtNLM"/>
    </source>
</evidence>
<keyword evidence="1" id="KW-0732">Signal</keyword>
<evidence type="ECO:0000256" key="1">
    <source>
        <dbReference type="SAM" id="SignalP"/>
    </source>
</evidence>
<reference evidence="3" key="1">
    <citation type="journal article" date="2019" name="Int. J. Syst. Evol. Microbiol.">
        <title>The Global Catalogue of Microorganisms (GCM) 10K type strain sequencing project: providing services to taxonomists for standard genome sequencing and annotation.</title>
        <authorList>
            <consortium name="The Broad Institute Genomics Platform"/>
            <consortium name="The Broad Institute Genome Sequencing Center for Infectious Disease"/>
            <person name="Wu L."/>
            <person name="Ma J."/>
        </authorList>
    </citation>
    <scope>NUCLEOTIDE SEQUENCE [LARGE SCALE GENOMIC DNA]</scope>
    <source>
        <strain evidence="3">CGMCC 4.5798</strain>
    </source>
</reference>
<name>A0ABW0RX58_9BURK</name>
<gene>
    <name evidence="2" type="ORF">ACFPO9_12970</name>
</gene>
<evidence type="ECO:0000313" key="2">
    <source>
        <dbReference type="EMBL" id="MFC5549421.1"/>
    </source>
</evidence>
<evidence type="ECO:0000313" key="3">
    <source>
        <dbReference type="Proteomes" id="UP001596086"/>
    </source>
</evidence>
<comment type="caution">
    <text evidence="2">The sequence shown here is derived from an EMBL/GenBank/DDBJ whole genome shotgun (WGS) entry which is preliminary data.</text>
</comment>
<dbReference type="EMBL" id="JBHSMZ010000008">
    <property type="protein sequence ID" value="MFC5549421.1"/>
    <property type="molecule type" value="Genomic_DNA"/>
</dbReference>
<accession>A0ABW0RX58</accession>
<dbReference type="RefSeq" id="WP_379771384.1">
    <property type="nucleotide sequence ID" value="NZ_JBHSMZ010000008.1"/>
</dbReference>
<keyword evidence="3" id="KW-1185">Reference proteome</keyword>
<protein>
    <recommendedName>
        <fullName evidence="4">ABC transporter substrate-binding protein</fullName>
    </recommendedName>
</protein>
<feature type="chain" id="PRO_5047146794" description="ABC transporter substrate-binding protein" evidence="1">
    <location>
        <begin position="25"/>
        <end position="85"/>
    </location>
</feature>
<sequence length="85" mass="8658">MKTVLSIILASLACVPMRPSGAAAADTPKRVTVTGGAGYKTSLRTCKYYVPAATDVGANADIAFNAEPDIVVLQSVSRAESGCAP</sequence>